<dbReference type="InterPro" id="IPR013094">
    <property type="entry name" value="AB_hydrolase_3"/>
</dbReference>
<sequence length="269" mass="29133">MTENRTGAHGQSRAEIDEAYANASHIPGGMEYPARWAAAAAAFRENHPPQEIAYGDGARQRLDLFRPEGEAQGAVVFVHGGFWRAFDKSAWSHLAAGALARGWAVAMPSYTLAPEARIGAMTREIEAAIGAVADAVPGPLRLTGHSAGGHLVARMACADLTPGWRGRVTRIVPISPLSDLRPLMGATMNEDLRLDEEEAVAESPALLDQVDLPMTVWVGAAERPAFIDQARWLAERRDCDLVEAPDRHHFDVIEELADPAAPLVDRLLR</sequence>
<dbReference type="GO" id="GO:0016787">
    <property type="term" value="F:hydrolase activity"/>
    <property type="evidence" value="ECO:0007669"/>
    <property type="project" value="UniProtKB-KW"/>
</dbReference>
<accession>A0A1X6ZL95</accession>
<dbReference type="SUPFAM" id="SSF53474">
    <property type="entry name" value="alpha/beta-Hydrolases"/>
    <property type="match status" value="1"/>
</dbReference>
<dbReference type="RefSeq" id="WP_085896780.1">
    <property type="nucleotide sequence ID" value="NZ_FWFY01000007.1"/>
</dbReference>
<dbReference type="Proteomes" id="UP000240624">
    <property type="component" value="Unassembled WGS sequence"/>
</dbReference>
<proteinExistence type="predicted"/>
<protein>
    <submittedName>
        <fullName evidence="3">Alpha/beta hydrolase family protein</fullName>
    </submittedName>
    <submittedName>
        <fullName evidence="4">Alpha/beta hydrolase fold protein</fullName>
    </submittedName>
</protein>
<dbReference type="Pfam" id="PF07859">
    <property type="entry name" value="Abhydrolase_3"/>
    <property type="match status" value="1"/>
</dbReference>
<evidence type="ECO:0000313" key="5">
    <source>
        <dbReference type="Proteomes" id="UP000193495"/>
    </source>
</evidence>
<dbReference type="InterPro" id="IPR050300">
    <property type="entry name" value="GDXG_lipolytic_enzyme"/>
</dbReference>
<dbReference type="InterPro" id="IPR029058">
    <property type="entry name" value="AB_hydrolase_fold"/>
</dbReference>
<feature type="domain" description="Alpha/beta hydrolase fold-3" evidence="2">
    <location>
        <begin position="75"/>
        <end position="189"/>
    </location>
</feature>
<dbReference type="AlphaFoldDB" id="A0A1X6ZL95"/>
<evidence type="ECO:0000256" key="1">
    <source>
        <dbReference type="ARBA" id="ARBA00022801"/>
    </source>
</evidence>
<keyword evidence="1 4" id="KW-0378">Hydrolase</keyword>
<dbReference type="Proteomes" id="UP000193495">
    <property type="component" value="Unassembled WGS sequence"/>
</dbReference>
<gene>
    <name evidence="3" type="ORF">CLV79_10863</name>
    <name evidence="4" type="ORF">LOS8367_02444</name>
</gene>
<dbReference type="PANTHER" id="PTHR48081:SF33">
    <property type="entry name" value="KYNURENINE FORMAMIDASE"/>
    <property type="match status" value="1"/>
</dbReference>
<dbReference type="Gene3D" id="3.40.50.1820">
    <property type="entry name" value="alpha/beta hydrolase"/>
    <property type="match status" value="1"/>
</dbReference>
<reference evidence="4 5" key="1">
    <citation type="submission" date="2017-03" db="EMBL/GenBank/DDBJ databases">
        <authorList>
            <person name="Afonso C.L."/>
            <person name="Miller P.J."/>
            <person name="Scott M.A."/>
            <person name="Spackman E."/>
            <person name="Goraichik I."/>
            <person name="Dimitrov K.M."/>
            <person name="Suarez D.L."/>
            <person name="Swayne D.E."/>
        </authorList>
    </citation>
    <scope>NUCLEOTIDE SEQUENCE [LARGE SCALE GENOMIC DNA]</scope>
    <source>
        <strain evidence="4 5">CECT 8367</strain>
    </source>
</reference>
<dbReference type="PANTHER" id="PTHR48081">
    <property type="entry name" value="AB HYDROLASE SUPERFAMILY PROTEIN C4A8.06C"/>
    <property type="match status" value="1"/>
</dbReference>
<dbReference type="OrthoDB" id="9771666at2"/>
<dbReference type="EMBL" id="PYGB01000008">
    <property type="protein sequence ID" value="PSK84896.1"/>
    <property type="molecule type" value="Genomic_DNA"/>
</dbReference>
<keyword evidence="6" id="KW-1185">Reference proteome</keyword>
<organism evidence="4 5">
    <name type="scientific">Limimaricola soesokkakensis</name>
    <dbReference type="NCBI Taxonomy" id="1343159"/>
    <lineage>
        <taxon>Bacteria</taxon>
        <taxon>Pseudomonadati</taxon>
        <taxon>Pseudomonadota</taxon>
        <taxon>Alphaproteobacteria</taxon>
        <taxon>Rhodobacterales</taxon>
        <taxon>Paracoccaceae</taxon>
        <taxon>Limimaricola</taxon>
    </lineage>
</organism>
<dbReference type="EMBL" id="FWFY01000007">
    <property type="protein sequence ID" value="SLN52798.1"/>
    <property type="molecule type" value="Genomic_DNA"/>
</dbReference>
<name>A0A1X6ZL95_9RHOB</name>
<evidence type="ECO:0000259" key="2">
    <source>
        <dbReference type="Pfam" id="PF07859"/>
    </source>
</evidence>
<evidence type="ECO:0000313" key="3">
    <source>
        <dbReference type="EMBL" id="PSK84896.1"/>
    </source>
</evidence>
<evidence type="ECO:0000313" key="4">
    <source>
        <dbReference type="EMBL" id="SLN52798.1"/>
    </source>
</evidence>
<reference evidence="3 6" key="2">
    <citation type="submission" date="2018-03" db="EMBL/GenBank/DDBJ databases">
        <title>Genomic Encyclopedia of Archaeal and Bacterial Type Strains, Phase II (KMG-II): from individual species to whole genera.</title>
        <authorList>
            <person name="Goeker M."/>
        </authorList>
    </citation>
    <scope>NUCLEOTIDE SEQUENCE [LARGE SCALE GENOMIC DNA]</scope>
    <source>
        <strain evidence="3 6">DSM 29956</strain>
    </source>
</reference>
<evidence type="ECO:0000313" key="6">
    <source>
        <dbReference type="Proteomes" id="UP000240624"/>
    </source>
</evidence>